<accession>A0AA86U9W0</accession>
<dbReference type="InterPro" id="IPR001005">
    <property type="entry name" value="SANT/Myb"/>
</dbReference>
<dbReference type="InterPro" id="IPR009057">
    <property type="entry name" value="Homeodomain-like_sf"/>
</dbReference>
<dbReference type="AlphaFoldDB" id="A0AA86U9W0"/>
<evidence type="ECO:0000313" key="4">
    <source>
        <dbReference type="EMBL" id="CAL6108725.1"/>
    </source>
</evidence>
<reference evidence="4 5" key="2">
    <citation type="submission" date="2024-07" db="EMBL/GenBank/DDBJ databases">
        <authorList>
            <person name="Akdeniz Z."/>
        </authorList>
    </citation>
    <scope>NUCLEOTIDE SEQUENCE [LARGE SCALE GENOMIC DNA]</scope>
</reference>
<dbReference type="PROSITE" id="PS50090">
    <property type="entry name" value="MYB_LIKE"/>
    <property type="match status" value="1"/>
</dbReference>
<dbReference type="SUPFAM" id="SSF46689">
    <property type="entry name" value="Homeodomain-like"/>
    <property type="match status" value="1"/>
</dbReference>
<gene>
    <name evidence="3" type="ORF">HINF_LOCUS34559</name>
    <name evidence="4" type="ORF">HINF_LOCUS75104</name>
</gene>
<proteinExistence type="predicted"/>
<keyword evidence="3" id="KW-0238">DNA-binding</keyword>
<dbReference type="Proteomes" id="UP001642409">
    <property type="component" value="Unassembled WGS sequence"/>
</dbReference>
<keyword evidence="5" id="KW-1185">Reference proteome</keyword>
<dbReference type="SMART" id="SM00717">
    <property type="entry name" value="SANT"/>
    <property type="match status" value="1"/>
</dbReference>
<comment type="caution">
    <text evidence="3">The sequence shown here is derived from an EMBL/GenBank/DDBJ whole genome shotgun (WGS) entry which is preliminary data.</text>
</comment>
<dbReference type="CDD" id="cd00167">
    <property type="entry name" value="SANT"/>
    <property type="match status" value="1"/>
</dbReference>
<evidence type="ECO:0000259" key="2">
    <source>
        <dbReference type="PROSITE" id="PS51293"/>
    </source>
</evidence>
<feature type="domain" description="SANT" evidence="2">
    <location>
        <begin position="49"/>
        <end position="103"/>
    </location>
</feature>
<dbReference type="Pfam" id="PF00249">
    <property type="entry name" value="Myb_DNA-binding"/>
    <property type="match status" value="1"/>
</dbReference>
<sequence>MYYFQSLYIQNNSGIHQKAIILQTIVNKMMNILNIAFKVLILKLNVQYRFINKWTVEETRYIISAAREYKTSKIDWIAIQALVPHRTVQQCKSFYNNTVKEYDIYYLLKHHGLQAVAQKALGYLLTDNLNSCQDARKKAYFNNLQVDALINIFQVLAGYSSFKYNVELLQLAREIIIVYKREVGLITEELQLGYSATFQNQPVSKQQLEQLDSLMASINCDDLFLKLSAVITDTMRVCIILI</sequence>
<dbReference type="EMBL" id="CAXDID020000656">
    <property type="protein sequence ID" value="CAL6108725.1"/>
    <property type="molecule type" value="Genomic_DNA"/>
</dbReference>
<name>A0AA86U9W0_9EUKA</name>
<reference evidence="3" key="1">
    <citation type="submission" date="2023-06" db="EMBL/GenBank/DDBJ databases">
        <authorList>
            <person name="Kurt Z."/>
        </authorList>
    </citation>
    <scope>NUCLEOTIDE SEQUENCE</scope>
</reference>
<evidence type="ECO:0000313" key="5">
    <source>
        <dbReference type="Proteomes" id="UP001642409"/>
    </source>
</evidence>
<protein>
    <submittedName>
        <fullName evidence="3">Myb-like DNA-binding domain-containing protein</fullName>
    </submittedName>
    <submittedName>
        <fullName evidence="4">Myb-like_DNA-binding domain-containing protein</fullName>
    </submittedName>
</protein>
<dbReference type="GO" id="GO:0003677">
    <property type="term" value="F:DNA binding"/>
    <property type="evidence" value="ECO:0007669"/>
    <property type="project" value="UniProtKB-KW"/>
</dbReference>
<dbReference type="EMBL" id="CATOUU010000768">
    <property type="protein sequence ID" value="CAI9946914.1"/>
    <property type="molecule type" value="Genomic_DNA"/>
</dbReference>
<evidence type="ECO:0000259" key="1">
    <source>
        <dbReference type="PROSITE" id="PS50090"/>
    </source>
</evidence>
<dbReference type="Gene3D" id="1.10.10.60">
    <property type="entry name" value="Homeodomain-like"/>
    <property type="match status" value="1"/>
</dbReference>
<organism evidence="3">
    <name type="scientific">Hexamita inflata</name>
    <dbReference type="NCBI Taxonomy" id="28002"/>
    <lineage>
        <taxon>Eukaryota</taxon>
        <taxon>Metamonada</taxon>
        <taxon>Diplomonadida</taxon>
        <taxon>Hexamitidae</taxon>
        <taxon>Hexamitinae</taxon>
        <taxon>Hexamita</taxon>
    </lineage>
</organism>
<dbReference type="PROSITE" id="PS51293">
    <property type="entry name" value="SANT"/>
    <property type="match status" value="1"/>
</dbReference>
<feature type="domain" description="Myb-like" evidence="1">
    <location>
        <begin position="52"/>
        <end position="99"/>
    </location>
</feature>
<dbReference type="InterPro" id="IPR017884">
    <property type="entry name" value="SANT_dom"/>
</dbReference>
<evidence type="ECO:0000313" key="3">
    <source>
        <dbReference type="EMBL" id="CAI9946914.1"/>
    </source>
</evidence>